<accession>A0A1J0LPL3</accession>
<keyword evidence="1" id="KW-0805">Transcription regulation</keyword>
<dbReference type="PRINTS" id="PR00038">
    <property type="entry name" value="HTHLUXR"/>
</dbReference>
<dbReference type="SUPFAM" id="SSF46894">
    <property type="entry name" value="C-terminal effector domain of the bipartite response regulators"/>
    <property type="match status" value="1"/>
</dbReference>
<dbReference type="KEGG" id="tbc:A0O31_00013"/>
<dbReference type="PANTHER" id="PTHR44688:SF16">
    <property type="entry name" value="DNA-BINDING TRANSCRIPTIONAL ACTIVATOR DEVR_DOSR"/>
    <property type="match status" value="1"/>
</dbReference>
<evidence type="ECO:0000256" key="2">
    <source>
        <dbReference type="ARBA" id="ARBA00023125"/>
    </source>
</evidence>
<dbReference type="InterPro" id="IPR036388">
    <property type="entry name" value="WH-like_DNA-bd_sf"/>
</dbReference>
<dbReference type="InterPro" id="IPR016032">
    <property type="entry name" value="Sig_transdc_resp-reg_C-effctor"/>
</dbReference>
<organism evidence="5 6">
    <name type="scientific">Thermus brockianus</name>
    <dbReference type="NCBI Taxonomy" id="56956"/>
    <lineage>
        <taxon>Bacteria</taxon>
        <taxon>Thermotogati</taxon>
        <taxon>Deinococcota</taxon>
        <taxon>Deinococci</taxon>
        <taxon>Thermales</taxon>
        <taxon>Thermaceae</taxon>
        <taxon>Thermus</taxon>
    </lineage>
</organism>
<evidence type="ECO:0000256" key="1">
    <source>
        <dbReference type="ARBA" id="ARBA00023015"/>
    </source>
</evidence>
<dbReference type="Proteomes" id="UP000182993">
    <property type="component" value="Chromosome"/>
</dbReference>
<dbReference type="Gene3D" id="1.10.10.10">
    <property type="entry name" value="Winged helix-like DNA-binding domain superfamily/Winged helix DNA-binding domain"/>
    <property type="match status" value="1"/>
</dbReference>
<dbReference type="Gene3D" id="3.40.50.2300">
    <property type="match status" value="1"/>
</dbReference>
<dbReference type="AlphaFoldDB" id="A0A1J0LPL3"/>
<dbReference type="STRING" id="56956.A0O31_00013"/>
<name>A0A1J0LPL3_THEBO</name>
<dbReference type="GO" id="GO:0003677">
    <property type="term" value="F:DNA binding"/>
    <property type="evidence" value="ECO:0007669"/>
    <property type="project" value="UniProtKB-KW"/>
</dbReference>
<protein>
    <submittedName>
        <fullName evidence="5">Response regulator</fullName>
    </submittedName>
</protein>
<dbReference type="RefSeq" id="WP_071676149.1">
    <property type="nucleotide sequence ID" value="NZ_CP016312.1"/>
</dbReference>
<reference evidence="6" key="1">
    <citation type="submission" date="2016-06" db="EMBL/GenBank/DDBJ databases">
        <title>Whole genome sequencing of Thermus brockianus strain GE-1.</title>
        <authorList>
            <person name="Schaefers C."/>
            <person name="Blank S."/>
            <person name="Wiebusch S."/>
            <person name="Elleuche S."/>
            <person name="Antranikian G."/>
        </authorList>
    </citation>
    <scope>NUCLEOTIDE SEQUENCE [LARGE SCALE GENOMIC DNA]</scope>
    <source>
        <strain evidence="6">GE-1</strain>
    </source>
</reference>
<dbReference type="CDD" id="cd06170">
    <property type="entry name" value="LuxR_C_like"/>
    <property type="match status" value="1"/>
</dbReference>
<gene>
    <name evidence="5" type="ORF">A0O31_00013</name>
</gene>
<sequence length="172" mass="18887">MLKVWLQVPLRTYQEALEAQLRAWGLEPVSHPLQAQVGLVEAGREIPAPPPVPSVLLLRDKEQAVQALRKGYRGYLYPEQGLAALAKALEAVARGEVWAERKAVAALVGEPFPHLTPREKEVAALAALGLSNEEIATELGISVKTVKAHLSLVFQKLGVKKRSELAYMRFLP</sequence>
<evidence type="ECO:0000313" key="5">
    <source>
        <dbReference type="EMBL" id="APD08249.1"/>
    </source>
</evidence>
<evidence type="ECO:0000259" key="4">
    <source>
        <dbReference type="PROSITE" id="PS50043"/>
    </source>
</evidence>
<dbReference type="PANTHER" id="PTHR44688">
    <property type="entry name" value="DNA-BINDING TRANSCRIPTIONAL ACTIVATOR DEVR_DOSR"/>
    <property type="match status" value="1"/>
</dbReference>
<dbReference type="SMART" id="SM00421">
    <property type="entry name" value="HTH_LUXR"/>
    <property type="match status" value="1"/>
</dbReference>
<dbReference type="Pfam" id="PF00196">
    <property type="entry name" value="GerE"/>
    <property type="match status" value="1"/>
</dbReference>
<keyword evidence="2" id="KW-0238">DNA-binding</keyword>
<feature type="domain" description="HTH luxR-type" evidence="4">
    <location>
        <begin position="108"/>
        <end position="172"/>
    </location>
</feature>
<evidence type="ECO:0000256" key="3">
    <source>
        <dbReference type="ARBA" id="ARBA00023163"/>
    </source>
</evidence>
<dbReference type="OrthoDB" id="3531307at2"/>
<dbReference type="EMBL" id="CP016312">
    <property type="protein sequence ID" value="APD08249.1"/>
    <property type="molecule type" value="Genomic_DNA"/>
</dbReference>
<dbReference type="InterPro" id="IPR000792">
    <property type="entry name" value="Tscrpt_reg_LuxR_C"/>
</dbReference>
<dbReference type="GO" id="GO:0006355">
    <property type="term" value="P:regulation of DNA-templated transcription"/>
    <property type="evidence" value="ECO:0007669"/>
    <property type="project" value="InterPro"/>
</dbReference>
<keyword evidence="3" id="KW-0804">Transcription</keyword>
<proteinExistence type="predicted"/>
<dbReference type="PROSITE" id="PS50043">
    <property type="entry name" value="HTH_LUXR_2"/>
    <property type="match status" value="1"/>
</dbReference>
<evidence type="ECO:0000313" key="6">
    <source>
        <dbReference type="Proteomes" id="UP000182993"/>
    </source>
</evidence>